<dbReference type="Pfam" id="PF06817">
    <property type="entry name" value="RVT_thumb"/>
    <property type="match status" value="1"/>
</dbReference>
<accession>A0A7L4D6X0</accession>
<reference evidence="8 9" key="1">
    <citation type="submission" date="2019-09" db="EMBL/GenBank/DDBJ databases">
        <title>Bird 10,000 Genomes (B10K) Project - Family phase.</title>
        <authorList>
            <person name="Zhang G."/>
        </authorList>
    </citation>
    <scope>NUCLEOTIDE SEQUENCE [LARGE SCALE GENOMIC DNA]</scope>
    <source>
        <strain evidence="8">B10K-DU-002-51</strain>
        <tissue evidence="8">Muscle</tissue>
    </source>
</reference>
<evidence type="ECO:0000256" key="5">
    <source>
        <dbReference type="ARBA" id="ARBA00022801"/>
    </source>
</evidence>
<dbReference type="PANTHER" id="PTHR41694:SF3">
    <property type="entry name" value="RNA-DIRECTED DNA POLYMERASE-RELATED"/>
    <property type="match status" value="1"/>
</dbReference>
<dbReference type="PANTHER" id="PTHR41694">
    <property type="entry name" value="ENDOGENOUS RETROVIRUS GROUP K MEMBER POL PROTEIN"/>
    <property type="match status" value="1"/>
</dbReference>
<organism evidence="8 9">
    <name type="scientific">Eurystomus gularis</name>
    <dbReference type="NCBI Taxonomy" id="325343"/>
    <lineage>
        <taxon>Eukaryota</taxon>
        <taxon>Metazoa</taxon>
        <taxon>Chordata</taxon>
        <taxon>Craniata</taxon>
        <taxon>Vertebrata</taxon>
        <taxon>Euteleostomi</taxon>
        <taxon>Archelosauria</taxon>
        <taxon>Archosauria</taxon>
        <taxon>Dinosauria</taxon>
        <taxon>Saurischia</taxon>
        <taxon>Theropoda</taxon>
        <taxon>Coelurosauria</taxon>
        <taxon>Aves</taxon>
        <taxon>Neognathae</taxon>
        <taxon>Neoaves</taxon>
        <taxon>Telluraves</taxon>
        <taxon>Coraciimorphae</taxon>
        <taxon>Coraciiformes</taxon>
        <taxon>Coraciidae</taxon>
        <taxon>Eurystomus</taxon>
    </lineage>
</organism>
<dbReference type="GO" id="GO:0016787">
    <property type="term" value="F:hydrolase activity"/>
    <property type="evidence" value="ECO:0007669"/>
    <property type="project" value="UniProtKB-KW"/>
</dbReference>
<evidence type="ECO:0000256" key="1">
    <source>
        <dbReference type="ARBA" id="ARBA00022679"/>
    </source>
</evidence>
<dbReference type="InterPro" id="IPR010661">
    <property type="entry name" value="RVT_thumb"/>
</dbReference>
<keyword evidence="1" id="KW-0808">Transferase</keyword>
<name>A0A7L4D6X0_9AVES</name>
<feature type="non-terminal residue" evidence="8">
    <location>
        <position position="60"/>
    </location>
</feature>
<evidence type="ECO:0000256" key="3">
    <source>
        <dbReference type="ARBA" id="ARBA00022722"/>
    </source>
</evidence>
<dbReference type="Proteomes" id="UP000541249">
    <property type="component" value="Unassembled WGS sequence"/>
</dbReference>
<dbReference type="EMBL" id="VZZY01009890">
    <property type="protein sequence ID" value="NXW58200.1"/>
    <property type="molecule type" value="Genomic_DNA"/>
</dbReference>
<dbReference type="SUPFAM" id="SSF56672">
    <property type="entry name" value="DNA/RNA polymerases"/>
    <property type="match status" value="1"/>
</dbReference>
<evidence type="ECO:0000313" key="9">
    <source>
        <dbReference type="Proteomes" id="UP000541249"/>
    </source>
</evidence>
<keyword evidence="5" id="KW-0378">Hydrolase</keyword>
<feature type="non-terminal residue" evidence="8">
    <location>
        <position position="1"/>
    </location>
</feature>
<dbReference type="InterPro" id="IPR043502">
    <property type="entry name" value="DNA/RNA_pol_sf"/>
</dbReference>
<keyword evidence="4" id="KW-0255">Endonuclease</keyword>
<dbReference type="OrthoDB" id="422540at2759"/>
<evidence type="ECO:0000259" key="7">
    <source>
        <dbReference type="Pfam" id="PF06817"/>
    </source>
</evidence>
<keyword evidence="2" id="KW-0548">Nucleotidyltransferase</keyword>
<dbReference type="AlphaFoldDB" id="A0A7L4D6X0"/>
<keyword evidence="9" id="KW-1185">Reference proteome</keyword>
<proteinExistence type="predicted"/>
<dbReference type="Gene3D" id="3.30.70.270">
    <property type="match status" value="1"/>
</dbReference>
<evidence type="ECO:0000256" key="6">
    <source>
        <dbReference type="ARBA" id="ARBA00022918"/>
    </source>
</evidence>
<feature type="domain" description="Reverse transcriptase thumb" evidence="7">
    <location>
        <begin position="8"/>
        <end position="60"/>
    </location>
</feature>
<comment type="caution">
    <text evidence="8">The sequence shown here is derived from an EMBL/GenBank/DDBJ whole genome shotgun (WGS) entry which is preliminary data.</text>
</comment>
<protein>
    <submittedName>
        <fullName evidence="8">POK25 protein</fullName>
    </submittedName>
</protein>
<dbReference type="GO" id="GO:0004519">
    <property type="term" value="F:endonuclease activity"/>
    <property type="evidence" value="ECO:0007669"/>
    <property type="project" value="UniProtKB-KW"/>
</dbReference>
<sequence length="60" mass="6860">LLEKTVKPQKVSIRTDVKRLNDVQKLLGTINWLRLLLGIATHKLKHLFESLKSDPDLTSP</sequence>
<dbReference type="InterPro" id="IPR043128">
    <property type="entry name" value="Rev_trsase/Diguanyl_cyclase"/>
</dbReference>
<evidence type="ECO:0000256" key="4">
    <source>
        <dbReference type="ARBA" id="ARBA00022759"/>
    </source>
</evidence>
<evidence type="ECO:0000313" key="8">
    <source>
        <dbReference type="EMBL" id="NXW58200.1"/>
    </source>
</evidence>
<keyword evidence="3" id="KW-0540">Nuclease</keyword>
<evidence type="ECO:0000256" key="2">
    <source>
        <dbReference type="ARBA" id="ARBA00022695"/>
    </source>
</evidence>
<dbReference type="GO" id="GO:0035613">
    <property type="term" value="F:RNA stem-loop binding"/>
    <property type="evidence" value="ECO:0007669"/>
    <property type="project" value="TreeGrafter"/>
</dbReference>
<dbReference type="GO" id="GO:0003964">
    <property type="term" value="F:RNA-directed DNA polymerase activity"/>
    <property type="evidence" value="ECO:0007669"/>
    <property type="project" value="UniProtKB-KW"/>
</dbReference>
<keyword evidence="6" id="KW-0695">RNA-directed DNA polymerase</keyword>
<gene>
    <name evidence="8" type="primary">Ervk25_1</name>
    <name evidence="8" type="ORF">EURGUL_R14907</name>
</gene>